<feature type="transmembrane region" description="Helical" evidence="6">
    <location>
        <begin position="101"/>
        <end position="123"/>
    </location>
</feature>
<gene>
    <name evidence="8" type="primary">M78</name>
</gene>
<accession>H2A2A9</accession>
<dbReference type="PROSITE" id="PS50262">
    <property type="entry name" value="G_PROTEIN_RECEP_F1_2"/>
    <property type="match status" value="1"/>
</dbReference>
<organism evidence="8 9">
    <name type="scientific">Murid herpesvirus 1</name>
    <name type="common">MuHV-1</name>
    <name type="synonym">Mouse cytomegalovirus</name>
    <dbReference type="NCBI Taxonomy" id="10366"/>
    <lineage>
        <taxon>Viruses</taxon>
        <taxon>Duplodnaviria</taxon>
        <taxon>Heunggongvirae</taxon>
        <taxon>Peploviricota</taxon>
        <taxon>Herviviricetes</taxon>
        <taxon>Herpesvirales</taxon>
        <taxon>Orthoherpesviridae</taxon>
        <taxon>Betaherpesvirinae</taxon>
        <taxon>Muromegalovirus</taxon>
        <taxon>Muromegalovirus muridbeta1</taxon>
    </lineage>
</organism>
<feature type="transmembrane region" description="Helical" evidence="6">
    <location>
        <begin position="28"/>
        <end position="54"/>
    </location>
</feature>
<dbReference type="EMBL" id="HE610454">
    <property type="protein sequence ID" value="CCE57078.1"/>
    <property type="molecule type" value="Genomic_DNA"/>
</dbReference>
<dbReference type="InterPro" id="IPR017452">
    <property type="entry name" value="GPCR_Rhodpsn_7TM"/>
</dbReference>
<organismHost>
    <name type="scientific">Mus musculus</name>
    <name type="common">Mouse</name>
    <dbReference type="NCBI Taxonomy" id="10090"/>
</organismHost>
<comment type="subcellular location">
    <subcellularLocation>
        <location evidence="1">Membrane</location>
    </subcellularLocation>
</comment>
<evidence type="ECO:0000256" key="1">
    <source>
        <dbReference type="ARBA" id="ARBA00004370"/>
    </source>
</evidence>
<evidence type="ECO:0000256" key="5">
    <source>
        <dbReference type="SAM" id="MobiDB-lite"/>
    </source>
</evidence>
<dbReference type="Proteomes" id="UP000122533">
    <property type="component" value="Segment"/>
</dbReference>
<feature type="transmembrane region" description="Helical" evidence="6">
    <location>
        <begin position="66"/>
        <end position="89"/>
    </location>
</feature>
<feature type="region of interest" description="Disordered" evidence="5">
    <location>
        <begin position="433"/>
        <end position="473"/>
    </location>
</feature>
<proteinExistence type="predicted"/>
<dbReference type="Gene3D" id="1.20.1070.10">
    <property type="entry name" value="Rhodopsin 7-helix transmembrane proteins"/>
    <property type="match status" value="1"/>
</dbReference>
<dbReference type="MINT" id="H2A2A9"/>
<evidence type="ECO:0000256" key="2">
    <source>
        <dbReference type="ARBA" id="ARBA00022692"/>
    </source>
</evidence>
<evidence type="ECO:0000256" key="4">
    <source>
        <dbReference type="ARBA" id="ARBA00023136"/>
    </source>
</evidence>
<protein>
    <submittedName>
        <fullName evidence="8">M78 protein</fullName>
    </submittedName>
</protein>
<feature type="domain" description="G-protein coupled receptors family 1 profile" evidence="7">
    <location>
        <begin position="37"/>
        <end position="213"/>
    </location>
</feature>
<evidence type="ECO:0000256" key="3">
    <source>
        <dbReference type="ARBA" id="ARBA00022989"/>
    </source>
</evidence>
<dbReference type="IntAct" id="H2A2A9">
    <property type="interactions" value="2"/>
</dbReference>
<feature type="compositionally biased region" description="Basic and acidic residues" evidence="5">
    <location>
        <begin position="435"/>
        <end position="447"/>
    </location>
</feature>
<dbReference type="InterPro" id="IPR057757">
    <property type="entry name" value="UL78-like"/>
</dbReference>
<reference evidence="8 9" key="1">
    <citation type="journal article" date="2013" name="Virology">
        <title>The genome of murine cytomegalovirus is shaped by purifying selection and extensive recombination.</title>
        <authorList>
            <person name="Smith L.M."/>
            <person name="McWhorter A.R."/>
            <person name="Shellam G.R."/>
            <person name="Redwood A.J."/>
        </authorList>
    </citation>
    <scope>NUCLEOTIDE SEQUENCE [LARGE SCALE GENOMIC DNA]</scope>
    <source>
        <strain evidence="8">N1</strain>
    </source>
</reference>
<keyword evidence="2 6" id="KW-0812">Transmembrane</keyword>
<evidence type="ECO:0000313" key="8">
    <source>
        <dbReference type="EMBL" id="CCE57078.1"/>
    </source>
</evidence>
<name>H2A2A9_MUHV1</name>
<feature type="transmembrane region" description="Helical" evidence="6">
    <location>
        <begin position="152"/>
        <end position="175"/>
    </location>
</feature>
<evidence type="ECO:0000259" key="7">
    <source>
        <dbReference type="PROSITE" id="PS50262"/>
    </source>
</evidence>
<keyword evidence="4 6" id="KW-0472">Membrane</keyword>
<keyword evidence="3 6" id="KW-1133">Transmembrane helix</keyword>
<dbReference type="Pfam" id="PF25707">
    <property type="entry name" value="UL78"/>
    <property type="match status" value="1"/>
</dbReference>
<evidence type="ECO:0000313" key="9">
    <source>
        <dbReference type="Proteomes" id="UP000122533"/>
    </source>
</evidence>
<evidence type="ECO:0000256" key="6">
    <source>
        <dbReference type="SAM" id="Phobius"/>
    </source>
</evidence>
<feature type="transmembrane region" description="Helical" evidence="6">
    <location>
        <begin position="236"/>
        <end position="255"/>
    </location>
</feature>
<dbReference type="CDD" id="cd00637">
    <property type="entry name" value="7tm_classA_rhodopsin-like"/>
    <property type="match status" value="1"/>
</dbReference>
<dbReference type="GO" id="GO:0016020">
    <property type="term" value="C:membrane"/>
    <property type="evidence" value="ECO:0007669"/>
    <property type="project" value="UniProtKB-SubCell"/>
</dbReference>
<feature type="transmembrane region" description="Helical" evidence="6">
    <location>
        <begin position="196"/>
        <end position="216"/>
    </location>
</feature>
<dbReference type="SUPFAM" id="SSF81321">
    <property type="entry name" value="Family A G protein-coupled receptor-like"/>
    <property type="match status" value="1"/>
</dbReference>
<sequence length="473" mass="51665">MPTSSCAVDYSYPEVDAEHLSFIQTYNILVTSTFAVVGLISIVLILGSLILSMWRKVWHRRNGGARIYVFSLFLAEFMYVASFVAIWLVRVVCPSKVTEPYCRLAIMVNGMSEGAVSFFYLYLTLDRLCLVGAVTEKKTIFNTSAGKDLVGVIWVTVVAWISAFIVGAPALTSQVMRDRAGFLPVCEMQGPDDMPYVLMHVTAVYVVPFLIIISRLFEMRYSARDGTWHFVSGASIYYVMYMIIVVPIIICRVVISFGEIGHSLSQTTLQYVDLISTAGWQGRGIAVAFACDVVVKYVEAAGELHASVDGSDDRRSLCADLPSCIYPVGTTLVKSTFGFFFKGAKTMLRLCRRVSPFGIQKDALKSPAAMKALEGAAYDNKSFSPDEDDDDDDKIPTVCEKTGPPPSLTEIAMTPVVDSQQKMTSLPMSVFYSDGGEKEGVQGDEGGHIIPIPPSDGVTDDVSALLPTSSSVV</sequence>